<protein>
    <submittedName>
        <fullName evidence="1">Uncharacterized protein</fullName>
    </submittedName>
</protein>
<dbReference type="OrthoDB" id="4206010at2"/>
<dbReference type="RefSeq" id="WP_150167964.1">
    <property type="nucleotide sequence ID" value="NZ_CP029193.1"/>
</dbReference>
<evidence type="ECO:0000313" key="2">
    <source>
        <dbReference type="Proteomes" id="UP000323046"/>
    </source>
</evidence>
<dbReference type="Proteomes" id="UP000323046">
    <property type="component" value="Chromosome"/>
</dbReference>
<gene>
    <name evidence="1" type="ORF">DEJ47_13035</name>
</gene>
<organism evidence="1 2">
    <name type="scientific">Streptomyces venezuelae</name>
    <dbReference type="NCBI Taxonomy" id="54571"/>
    <lineage>
        <taxon>Bacteria</taxon>
        <taxon>Bacillati</taxon>
        <taxon>Actinomycetota</taxon>
        <taxon>Actinomycetes</taxon>
        <taxon>Kitasatosporales</taxon>
        <taxon>Streptomycetaceae</taxon>
        <taxon>Streptomyces</taxon>
    </lineage>
</organism>
<proteinExistence type="predicted"/>
<reference evidence="1 2" key="1">
    <citation type="submission" date="2018-05" db="EMBL/GenBank/DDBJ databases">
        <title>Streptomyces venezuelae.</title>
        <authorList>
            <person name="Kim W."/>
            <person name="Lee N."/>
            <person name="Cho B.-K."/>
        </authorList>
    </citation>
    <scope>NUCLEOTIDE SEQUENCE [LARGE SCALE GENOMIC DNA]</scope>
    <source>
        <strain evidence="1 2">ATCC 14583</strain>
    </source>
</reference>
<keyword evidence="2" id="KW-1185">Reference proteome</keyword>
<sequence>MRTSHAPADQLDLPISRPSFRAGSRPTLMDRFLAFDAEHPYVYRALERLATDRIAAGATRIGLKALFEDLRWQLPAGVRGLNNNFTALYARKLIADHPHWASAFELRRRRTP</sequence>
<accession>A0A5P2BFY2</accession>
<evidence type="ECO:0000313" key="1">
    <source>
        <dbReference type="EMBL" id="QES27259.1"/>
    </source>
</evidence>
<name>A0A5P2BFY2_STRVZ</name>
<dbReference type="EMBL" id="CP029193">
    <property type="protein sequence ID" value="QES27259.1"/>
    <property type="molecule type" value="Genomic_DNA"/>
</dbReference>
<dbReference type="AlphaFoldDB" id="A0A5P2BFY2"/>